<reference evidence="2 3" key="1">
    <citation type="journal article" date="2019" name="Int. J. Syst. Evol. Microbiol.">
        <title>Anaerobacillus alkaliphilus sp. nov., a novel alkaliphilic and moderately halophilic bacterium.</title>
        <authorList>
            <person name="Borsodi A.K."/>
            <person name="Aszalos J.M."/>
            <person name="Bihari P."/>
            <person name="Nagy I."/>
            <person name="Schumann P."/>
            <person name="Sproer C."/>
            <person name="Kovacs A.L."/>
            <person name="Boka K."/>
            <person name="Dobosy P."/>
            <person name="Ovari M."/>
            <person name="Szili-Kovacs T."/>
            <person name="Toth E."/>
        </authorList>
    </citation>
    <scope>NUCLEOTIDE SEQUENCE [LARGE SCALE GENOMIC DNA]</scope>
    <source>
        <strain evidence="2 3">B16-10</strain>
    </source>
</reference>
<keyword evidence="3" id="KW-1185">Reference proteome</keyword>
<dbReference type="Proteomes" id="UP000290649">
    <property type="component" value="Unassembled WGS sequence"/>
</dbReference>
<evidence type="ECO:0008006" key="4">
    <source>
        <dbReference type="Google" id="ProtNLM"/>
    </source>
</evidence>
<organism evidence="2 3">
    <name type="scientific">Anaerobacillus alkaliphilus</name>
    <dbReference type="NCBI Taxonomy" id="1548597"/>
    <lineage>
        <taxon>Bacteria</taxon>
        <taxon>Bacillati</taxon>
        <taxon>Bacillota</taxon>
        <taxon>Bacilli</taxon>
        <taxon>Bacillales</taxon>
        <taxon>Bacillaceae</taxon>
        <taxon>Anaerobacillus</taxon>
    </lineage>
</organism>
<proteinExistence type="predicted"/>
<accession>A0A4Q0VQQ9</accession>
<dbReference type="AlphaFoldDB" id="A0A4Q0VQQ9"/>
<sequence>MNWMFFEYGVLAIIFNTLYLLGIKQSKKRKFLTVKNLRYRCNTDHERNLYDQLLKSGIYVSPNIRLGYLSIPLALEQYKIAILIYPKTSSAFVRYLGLKHKELYLRSTGWNVMKLSEDAILTNLQTAIKAIISHEKIKKI</sequence>
<evidence type="ECO:0000313" key="2">
    <source>
        <dbReference type="EMBL" id="RXI98461.1"/>
    </source>
</evidence>
<dbReference type="OrthoDB" id="2878879at2"/>
<feature type="transmembrane region" description="Helical" evidence="1">
    <location>
        <begin position="6"/>
        <end position="23"/>
    </location>
</feature>
<protein>
    <recommendedName>
        <fullName evidence="4">DUF559 domain-containing protein</fullName>
    </recommendedName>
</protein>
<keyword evidence="1" id="KW-1133">Transmembrane helix</keyword>
<name>A0A4Q0VQQ9_9BACI</name>
<keyword evidence="1" id="KW-0472">Membrane</keyword>
<gene>
    <name evidence="2" type="ORF">DS745_19235</name>
</gene>
<evidence type="ECO:0000313" key="3">
    <source>
        <dbReference type="Proteomes" id="UP000290649"/>
    </source>
</evidence>
<keyword evidence="1" id="KW-0812">Transmembrane</keyword>
<evidence type="ECO:0000256" key="1">
    <source>
        <dbReference type="SAM" id="Phobius"/>
    </source>
</evidence>
<dbReference type="RefSeq" id="WP_129079816.1">
    <property type="nucleotide sequence ID" value="NZ_QOUX01000046.1"/>
</dbReference>
<dbReference type="EMBL" id="QOUX01000046">
    <property type="protein sequence ID" value="RXI98461.1"/>
    <property type="molecule type" value="Genomic_DNA"/>
</dbReference>
<comment type="caution">
    <text evidence="2">The sequence shown here is derived from an EMBL/GenBank/DDBJ whole genome shotgun (WGS) entry which is preliminary data.</text>
</comment>